<dbReference type="SMART" id="SM00881">
    <property type="entry name" value="CoA_binding"/>
    <property type="match status" value="1"/>
</dbReference>
<dbReference type="GO" id="GO:0005524">
    <property type="term" value="F:ATP binding"/>
    <property type="evidence" value="ECO:0007669"/>
    <property type="project" value="UniProtKB-UniRule"/>
</dbReference>
<dbReference type="SUPFAM" id="SSF52210">
    <property type="entry name" value="Succinyl-CoA synthetase domains"/>
    <property type="match status" value="2"/>
</dbReference>
<reference evidence="6 7" key="1">
    <citation type="submission" date="2019-02" db="EMBL/GenBank/DDBJ databases">
        <title>Sequencing the genomes of 1000 actinobacteria strains.</title>
        <authorList>
            <person name="Klenk H.-P."/>
        </authorList>
    </citation>
    <scope>NUCLEOTIDE SEQUENCE [LARGE SCALE GENOMIC DNA]</scope>
    <source>
        <strain evidence="6 7">DSM 45612</strain>
    </source>
</reference>
<dbReference type="PANTHER" id="PTHR43334">
    <property type="entry name" value="ACETATE--COA LIGASE [ADP-FORMING]"/>
    <property type="match status" value="1"/>
</dbReference>
<gene>
    <name evidence="6" type="ORF">EV384_4027</name>
</gene>
<dbReference type="InterPro" id="IPR032875">
    <property type="entry name" value="Succ_CoA_lig_flav_dom"/>
</dbReference>
<evidence type="ECO:0000259" key="5">
    <source>
        <dbReference type="PROSITE" id="PS50975"/>
    </source>
</evidence>
<dbReference type="Gene3D" id="3.40.50.720">
    <property type="entry name" value="NAD(P)-binding Rossmann-like Domain"/>
    <property type="match status" value="1"/>
</dbReference>
<dbReference type="Gene3D" id="3.30.470.20">
    <property type="entry name" value="ATP-grasp fold, B domain"/>
    <property type="match status" value="1"/>
</dbReference>
<keyword evidence="3 4" id="KW-0067">ATP-binding</keyword>
<dbReference type="GO" id="GO:0043758">
    <property type="term" value="F:acetate-CoA ligase (ADP-forming) activity"/>
    <property type="evidence" value="ECO:0007669"/>
    <property type="project" value="InterPro"/>
</dbReference>
<evidence type="ECO:0000313" key="6">
    <source>
        <dbReference type="EMBL" id="RZU75483.1"/>
    </source>
</evidence>
<keyword evidence="7" id="KW-1185">Reference proteome</keyword>
<dbReference type="InterPro" id="IPR003781">
    <property type="entry name" value="CoA-bd"/>
</dbReference>
<evidence type="ECO:0000256" key="1">
    <source>
        <dbReference type="ARBA" id="ARBA00022598"/>
    </source>
</evidence>
<dbReference type="InterPro" id="IPR011761">
    <property type="entry name" value="ATP-grasp"/>
</dbReference>
<sequence>MNRPLESLFAPASVAVVGASEQPTKWGYWLSVGALTGRERRSVHLVNRRGGALDGVSFAPSLAALGEPVELVVVATPAAQFSSTVDEALAAGAKAVVGITAGLSRAAQAEVAARVRAAGAVLLGPNCMGVADAAAGLRLLWGELPAGDIALVSQSGNLALELGAIARRGGLGFSRFASLGNAADVTAVELLRVCAAHPATRAVAVYLEDVGDGRAFVAAAAAAVDAGTPVVLLTAGRSAEGARAARSHTGALAGDAAVLTAACRAAGVRLVATPTELIEATRVAAIPASVRAAVFPAAPRRLGVVADGGGHGVIAADLAVAARLAVPGFSDDLAARLAALLPPAATTGNPVDLAGGGERDITSYAAVVAAVLESSEVDAVLLSGYFGSYCEQGAGELAAAEGEVADAIAAVVHRTGRPVYVHSMAARSSTAARLAAGGVPVWSAIEQAVAAAVPALRRPGPPELPRPAGAVAGDAYWAGRELLAAAGVAFPPARAVRSRDDALVAAGELGYPVVLKALGLAHKSDVRGVALGLDDAAAVAAAFDDMAGRLAPAGYAIETMVELREGVELIVGARRDPRFGPVLLVGFGGVYAELIADTAVDLAPVDRDGARDLLARLRGAALLAGFRGRPAVDLDALADVIVAVSRVAAAHPEIAELDLNPVLATPHGAVALDCHWELAR</sequence>
<dbReference type="PANTHER" id="PTHR43334:SF1">
    <property type="entry name" value="3-HYDROXYPROPIONATE--COA LIGASE [ADP-FORMING]"/>
    <property type="match status" value="1"/>
</dbReference>
<dbReference type="SUPFAM" id="SSF56059">
    <property type="entry name" value="Glutathione synthetase ATP-binding domain-like"/>
    <property type="match status" value="1"/>
</dbReference>
<evidence type="ECO:0000256" key="3">
    <source>
        <dbReference type="ARBA" id="ARBA00022840"/>
    </source>
</evidence>
<dbReference type="RefSeq" id="WP_130335501.1">
    <property type="nucleotide sequence ID" value="NZ_SHLD01000001.1"/>
</dbReference>
<dbReference type="SUPFAM" id="SSF51735">
    <property type="entry name" value="NAD(P)-binding Rossmann-fold domains"/>
    <property type="match status" value="1"/>
</dbReference>
<name>A0A4Q8BE52_9ACTN</name>
<dbReference type="Gene3D" id="3.40.50.261">
    <property type="entry name" value="Succinyl-CoA synthetase domains"/>
    <property type="match status" value="2"/>
</dbReference>
<dbReference type="InterPro" id="IPR043938">
    <property type="entry name" value="Ligase_CoA_dom"/>
</dbReference>
<dbReference type="Pfam" id="PF13380">
    <property type="entry name" value="CoA_binding_2"/>
    <property type="match status" value="1"/>
</dbReference>
<feature type="domain" description="ATP-grasp" evidence="5">
    <location>
        <begin position="480"/>
        <end position="529"/>
    </location>
</feature>
<evidence type="ECO:0000256" key="2">
    <source>
        <dbReference type="ARBA" id="ARBA00022741"/>
    </source>
</evidence>
<evidence type="ECO:0000256" key="4">
    <source>
        <dbReference type="PROSITE-ProRule" id="PRU00409"/>
    </source>
</evidence>
<proteinExistence type="predicted"/>
<dbReference type="Pfam" id="PF19045">
    <property type="entry name" value="Ligase_CoA_2"/>
    <property type="match status" value="1"/>
</dbReference>
<dbReference type="InterPro" id="IPR013815">
    <property type="entry name" value="ATP_grasp_subdomain_1"/>
</dbReference>
<dbReference type="Pfam" id="PF13607">
    <property type="entry name" value="Succ_CoA_lig"/>
    <property type="match status" value="1"/>
</dbReference>
<dbReference type="AlphaFoldDB" id="A0A4Q8BE52"/>
<organism evidence="6 7">
    <name type="scientific">Micromonospora kangleipakensis</name>
    <dbReference type="NCBI Taxonomy" id="1077942"/>
    <lineage>
        <taxon>Bacteria</taxon>
        <taxon>Bacillati</taxon>
        <taxon>Actinomycetota</taxon>
        <taxon>Actinomycetes</taxon>
        <taxon>Micromonosporales</taxon>
        <taxon>Micromonosporaceae</taxon>
        <taxon>Micromonospora</taxon>
    </lineage>
</organism>
<protein>
    <submittedName>
        <fullName evidence="6">Acyl-CoA synthetase (NDP forming)</fullName>
    </submittedName>
</protein>
<accession>A0A4Q8BE52</accession>
<evidence type="ECO:0000313" key="7">
    <source>
        <dbReference type="Proteomes" id="UP000294114"/>
    </source>
</evidence>
<keyword evidence="1" id="KW-0436">Ligase</keyword>
<dbReference type="PROSITE" id="PS50975">
    <property type="entry name" value="ATP_GRASP"/>
    <property type="match status" value="1"/>
</dbReference>
<dbReference type="Pfam" id="PF13549">
    <property type="entry name" value="ATP-grasp_5"/>
    <property type="match status" value="1"/>
</dbReference>
<dbReference type="Gene3D" id="3.30.1490.20">
    <property type="entry name" value="ATP-grasp fold, A domain"/>
    <property type="match status" value="1"/>
</dbReference>
<comment type="caution">
    <text evidence="6">The sequence shown here is derived from an EMBL/GenBank/DDBJ whole genome shotgun (WGS) entry which is preliminary data.</text>
</comment>
<dbReference type="InterPro" id="IPR036291">
    <property type="entry name" value="NAD(P)-bd_dom_sf"/>
</dbReference>
<keyword evidence="2 4" id="KW-0547">Nucleotide-binding</keyword>
<dbReference type="InterPro" id="IPR051538">
    <property type="entry name" value="Acyl-CoA_Synth/Transferase"/>
</dbReference>
<dbReference type="EMBL" id="SHLD01000001">
    <property type="protein sequence ID" value="RZU75483.1"/>
    <property type="molecule type" value="Genomic_DNA"/>
</dbReference>
<dbReference type="InterPro" id="IPR016102">
    <property type="entry name" value="Succinyl-CoA_synth-like"/>
</dbReference>
<dbReference type="GO" id="GO:0046872">
    <property type="term" value="F:metal ion binding"/>
    <property type="evidence" value="ECO:0007669"/>
    <property type="project" value="InterPro"/>
</dbReference>
<dbReference type="OrthoDB" id="190266at2"/>
<dbReference type="Proteomes" id="UP000294114">
    <property type="component" value="Unassembled WGS sequence"/>
</dbReference>